<dbReference type="GO" id="GO:0005737">
    <property type="term" value="C:cytoplasm"/>
    <property type="evidence" value="ECO:0007669"/>
    <property type="project" value="TreeGrafter"/>
</dbReference>
<dbReference type="AlphaFoldDB" id="A0A2X4W1I0"/>
<evidence type="ECO:0000256" key="1">
    <source>
        <dbReference type="ARBA" id="ARBA00006964"/>
    </source>
</evidence>
<sequence length="264" mass="29964">MTITIQHVLDRLMEPVQKQKVTVDALKVGDKDALVKGIATTFIATNDVIQQSVDLGVNLLITHEGIYYKHHDKKDRLLNDPVTLEKKRLIEKSNIAIFRFHDYLHAYKPDGIMTGLLHSLSWESNVEKSYYDASILSIPVMSLEEIAEYIKRKLNIPYVRVVGDLSMICERIGILVGYRGGGENTIPLFNQDQLDLIITGEGPEWETPEYVRDAVQQGRKKALIVLGHAESEKPGMLYLANQIQSIYPNVPVHFIDEKPVFQII</sequence>
<proteinExistence type="inferred from homology"/>
<evidence type="ECO:0000313" key="5">
    <source>
        <dbReference type="EMBL" id="SQI53928.1"/>
    </source>
</evidence>
<dbReference type="Pfam" id="PF01784">
    <property type="entry name" value="DUF34_NIF3"/>
    <property type="match status" value="1"/>
</dbReference>
<dbReference type="KEGG" id="blen:NCTC4824_01175"/>
<evidence type="ECO:0000256" key="3">
    <source>
        <dbReference type="ARBA" id="ARBA00022723"/>
    </source>
</evidence>
<dbReference type="PANTHER" id="PTHR13799:SF14">
    <property type="entry name" value="GTP CYCLOHYDROLASE 1 TYPE 2 HOMOLOG"/>
    <property type="match status" value="1"/>
</dbReference>
<reference evidence="5 6" key="1">
    <citation type="submission" date="2018-06" db="EMBL/GenBank/DDBJ databases">
        <authorList>
            <consortium name="Pathogen Informatics"/>
            <person name="Doyle S."/>
        </authorList>
    </citation>
    <scope>NUCLEOTIDE SEQUENCE [LARGE SCALE GENOMIC DNA]</scope>
    <source>
        <strain evidence="5 6">NCTC4824</strain>
    </source>
</reference>
<dbReference type="InterPro" id="IPR002678">
    <property type="entry name" value="DUF34/NIF3"/>
</dbReference>
<dbReference type="GO" id="GO:0046872">
    <property type="term" value="F:metal ion binding"/>
    <property type="evidence" value="ECO:0007669"/>
    <property type="project" value="UniProtKB-KW"/>
</dbReference>
<dbReference type="RefSeq" id="WP_066136424.1">
    <property type="nucleotide sequence ID" value="NZ_CBCSGM010000001.1"/>
</dbReference>
<dbReference type="SUPFAM" id="SSF102705">
    <property type="entry name" value="NIF3 (NGG1p interacting factor 3)-like"/>
    <property type="match status" value="1"/>
</dbReference>
<feature type="binding site" evidence="4">
    <location>
        <position position="63"/>
    </location>
    <ligand>
        <name>a divalent metal cation</name>
        <dbReference type="ChEBI" id="CHEBI:60240"/>
        <label>1</label>
    </ligand>
</feature>
<dbReference type="InterPro" id="IPR036069">
    <property type="entry name" value="DUF34/NIF3_sf"/>
</dbReference>
<dbReference type="Proteomes" id="UP000249134">
    <property type="component" value="Chromosome 1"/>
</dbReference>
<comment type="similarity">
    <text evidence="1">Belongs to the GTP cyclohydrolase I type 2/NIF3 family.</text>
</comment>
<name>A0A2X4W1I0_LEDLE</name>
<organism evidence="5 6">
    <name type="scientific">Lederbergia lenta</name>
    <name type="common">Bacillus lentus</name>
    <dbReference type="NCBI Taxonomy" id="1467"/>
    <lineage>
        <taxon>Bacteria</taxon>
        <taxon>Bacillati</taxon>
        <taxon>Bacillota</taxon>
        <taxon>Bacilli</taxon>
        <taxon>Bacillales</taxon>
        <taxon>Bacillaceae</taxon>
        <taxon>Lederbergia</taxon>
    </lineage>
</organism>
<dbReference type="STRING" id="1348624.GCA_001591545_00271"/>
<dbReference type="PANTHER" id="PTHR13799">
    <property type="entry name" value="NGG1 INTERACTING FACTOR 3"/>
    <property type="match status" value="1"/>
</dbReference>
<dbReference type="EMBL" id="LS483476">
    <property type="protein sequence ID" value="SQI53928.1"/>
    <property type="molecule type" value="Genomic_DNA"/>
</dbReference>
<feature type="binding site" evidence="4">
    <location>
        <position position="232"/>
    </location>
    <ligand>
        <name>a divalent metal cation</name>
        <dbReference type="ChEBI" id="CHEBI:60240"/>
        <label>1</label>
    </ligand>
</feature>
<gene>
    <name evidence="5" type="ORF">NCTC4824_01175</name>
</gene>
<keyword evidence="6" id="KW-1185">Reference proteome</keyword>
<accession>A0A2X4W1I0</accession>
<dbReference type="Gene3D" id="3.40.1390.30">
    <property type="entry name" value="NIF3 (NGG1p interacting factor 3)-like"/>
    <property type="match status" value="2"/>
</dbReference>
<evidence type="ECO:0000256" key="2">
    <source>
        <dbReference type="ARBA" id="ARBA00022112"/>
    </source>
</evidence>
<feature type="binding site" evidence="4">
    <location>
        <position position="228"/>
    </location>
    <ligand>
        <name>a divalent metal cation</name>
        <dbReference type="ChEBI" id="CHEBI:60240"/>
        <label>1</label>
    </ligand>
</feature>
<protein>
    <recommendedName>
        <fullName evidence="2">GTP cyclohydrolase 1 type 2 homolog</fullName>
    </recommendedName>
</protein>
<keyword evidence="3 4" id="KW-0479">Metal-binding</keyword>
<evidence type="ECO:0000313" key="6">
    <source>
        <dbReference type="Proteomes" id="UP000249134"/>
    </source>
</evidence>
<evidence type="ECO:0000256" key="4">
    <source>
        <dbReference type="PIRSR" id="PIRSR602678-1"/>
    </source>
</evidence>